<comment type="caution">
    <text evidence="2">The sequence shown here is derived from an EMBL/GenBank/DDBJ whole genome shotgun (WGS) entry which is preliminary data.</text>
</comment>
<proteinExistence type="inferred from homology"/>
<dbReference type="Pfam" id="PF00480">
    <property type="entry name" value="ROK"/>
    <property type="match status" value="1"/>
</dbReference>
<protein>
    <submittedName>
        <fullName evidence="2">ROK family protein</fullName>
    </submittedName>
</protein>
<dbReference type="PANTHER" id="PTHR18964:SF169">
    <property type="entry name" value="N-ACETYLMANNOSAMINE KINASE"/>
    <property type="match status" value="1"/>
</dbReference>
<dbReference type="SUPFAM" id="SSF53067">
    <property type="entry name" value="Actin-like ATPase domain"/>
    <property type="match status" value="1"/>
</dbReference>
<gene>
    <name evidence="2" type="ORF">GCM10009775_06520</name>
</gene>
<name>A0ABN2PAH5_9MICO</name>
<dbReference type="Proteomes" id="UP001501343">
    <property type="component" value="Unassembled WGS sequence"/>
</dbReference>
<comment type="similarity">
    <text evidence="1">Belongs to the ROK (NagC/XylR) family.</text>
</comment>
<dbReference type="InterPro" id="IPR043129">
    <property type="entry name" value="ATPase_NBD"/>
</dbReference>
<reference evidence="2 3" key="1">
    <citation type="journal article" date="2019" name="Int. J. Syst. Evol. Microbiol.">
        <title>The Global Catalogue of Microorganisms (GCM) 10K type strain sequencing project: providing services to taxonomists for standard genome sequencing and annotation.</title>
        <authorList>
            <consortium name="The Broad Institute Genomics Platform"/>
            <consortium name="The Broad Institute Genome Sequencing Center for Infectious Disease"/>
            <person name="Wu L."/>
            <person name="Ma J."/>
        </authorList>
    </citation>
    <scope>NUCLEOTIDE SEQUENCE [LARGE SCALE GENOMIC DNA]</scope>
    <source>
        <strain evidence="2 3">JCM 14900</strain>
    </source>
</reference>
<accession>A0ABN2PAH5</accession>
<dbReference type="Gene3D" id="3.30.420.40">
    <property type="match status" value="2"/>
</dbReference>
<dbReference type="RefSeq" id="WP_308221629.1">
    <property type="nucleotide sequence ID" value="NZ_BAAAOF010000002.1"/>
</dbReference>
<evidence type="ECO:0000256" key="1">
    <source>
        <dbReference type="ARBA" id="ARBA00006479"/>
    </source>
</evidence>
<dbReference type="PANTHER" id="PTHR18964">
    <property type="entry name" value="ROK (REPRESSOR, ORF, KINASE) FAMILY"/>
    <property type="match status" value="1"/>
</dbReference>
<evidence type="ECO:0000313" key="3">
    <source>
        <dbReference type="Proteomes" id="UP001501343"/>
    </source>
</evidence>
<keyword evidence="3" id="KW-1185">Reference proteome</keyword>
<evidence type="ECO:0000313" key="2">
    <source>
        <dbReference type="EMBL" id="GAA1916782.1"/>
    </source>
</evidence>
<sequence length="307" mass="30144">MSTPDRTVAIAIDLGGTKVEAAVVTADGLVVEGSVFRAPTGSSTTRDEIAEAVRSVAVSAHAALGEGDRLAGVGIGSAGPVDLAAGSVSPLNLPRAAGLPIVSIVSEAVPAAPVRLALDGTCIALAEHAFGAARGARNALAMVVSTGIGGGLIVDGMPVTGVSGNAGHIGQTRLRSRTEGSPATDGTLEDIASGPRTVAWAQAQGWSGGTGEDLAVSYAAGDDIAVAAVRRSAGAVGEAIASVSTLLDLDVAVIAGGFAAVGADYIDLVRASVRESAVYPYARRVEVVPTGLDGRGPLVGAASLVLP</sequence>
<dbReference type="InterPro" id="IPR000600">
    <property type="entry name" value="ROK"/>
</dbReference>
<dbReference type="EMBL" id="BAAAOF010000002">
    <property type="protein sequence ID" value="GAA1916782.1"/>
    <property type="molecule type" value="Genomic_DNA"/>
</dbReference>
<organism evidence="2 3">
    <name type="scientific">Microbacterium aoyamense</name>
    <dbReference type="NCBI Taxonomy" id="344166"/>
    <lineage>
        <taxon>Bacteria</taxon>
        <taxon>Bacillati</taxon>
        <taxon>Actinomycetota</taxon>
        <taxon>Actinomycetes</taxon>
        <taxon>Micrococcales</taxon>
        <taxon>Microbacteriaceae</taxon>
        <taxon>Microbacterium</taxon>
    </lineage>
</organism>